<dbReference type="EMBL" id="JACGWN010000007">
    <property type="protein sequence ID" value="KAL0443355.1"/>
    <property type="molecule type" value="Genomic_DNA"/>
</dbReference>
<gene>
    <name evidence="3" type="ORF">Slati_2058200</name>
</gene>
<organism evidence="3">
    <name type="scientific">Sesamum latifolium</name>
    <dbReference type="NCBI Taxonomy" id="2727402"/>
    <lineage>
        <taxon>Eukaryota</taxon>
        <taxon>Viridiplantae</taxon>
        <taxon>Streptophyta</taxon>
        <taxon>Embryophyta</taxon>
        <taxon>Tracheophyta</taxon>
        <taxon>Spermatophyta</taxon>
        <taxon>Magnoliopsida</taxon>
        <taxon>eudicotyledons</taxon>
        <taxon>Gunneridae</taxon>
        <taxon>Pentapetalae</taxon>
        <taxon>asterids</taxon>
        <taxon>lamiids</taxon>
        <taxon>Lamiales</taxon>
        <taxon>Pedaliaceae</taxon>
        <taxon>Sesamum</taxon>
    </lineage>
</organism>
<proteinExistence type="predicted"/>
<sequence length="220" mass="24672">MENAHFNQETMILNSFDLSTVDDREKRVVSEMDFFAAEERNYSSTLEIKKESDEQPAAGNQLHLHISTGLDLLTSNTNLMSGKRSMDSNRSAEGSGCPTSDTEFVVLKAELDRMNTENERLRAILNQINDKYYSLKMHIMTLSNHQQNPGSSAEIKSDDRKMILNEEGDEENQGFEINLKHCGQREDNDIGKSQQQPECSSSPTVHGGNVNGQSSTAEEH</sequence>
<accession>A0AAW2WTC5</accession>
<reference evidence="3" key="2">
    <citation type="journal article" date="2024" name="Plant">
        <title>Genomic evolution and insights into agronomic trait innovations of Sesamum species.</title>
        <authorList>
            <person name="Miao H."/>
            <person name="Wang L."/>
            <person name="Qu L."/>
            <person name="Liu H."/>
            <person name="Sun Y."/>
            <person name="Le M."/>
            <person name="Wang Q."/>
            <person name="Wei S."/>
            <person name="Zheng Y."/>
            <person name="Lin W."/>
            <person name="Duan Y."/>
            <person name="Cao H."/>
            <person name="Xiong S."/>
            <person name="Wang X."/>
            <person name="Wei L."/>
            <person name="Li C."/>
            <person name="Ma Q."/>
            <person name="Ju M."/>
            <person name="Zhao R."/>
            <person name="Li G."/>
            <person name="Mu C."/>
            <person name="Tian Q."/>
            <person name="Mei H."/>
            <person name="Zhang T."/>
            <person name="Gao T."/>
            <person name="Zhang H."/>
        </authorList>
    </citation>
    <scope>NUCLEOTIDE SEQUENCE</scope>
    <source>
        <strain evidence="3">KEN1</strain>
    </source>
</reference>
<feature type="coiled-coil region" evidence="1">
    <location>
        <begin position="104"/>
        <end position="131"/>
    </location>
</feature>
<feature type="compositionally biased region" description="Polar residues" evidence="2">
    <location>
        <begin position="211"/>
        <end position="220"/>
    </location>
</feature>
<comment type="caution">
    <text evidence="3">The sequence shown here is derived from an EMBL/GenBank/DDBJ whole genome shotgun (WGS) entry which is preliminary data.</text>
</comment>
<evidence type="ECO:0000256" key="1">
    <source>
        <dbReference type="SAM" id="Coils"/>
    </source>
</evidence>
<evidence type="ECO:0000313" key="3">
    <source>
        <dbReference type="EMBL" id="KAL0443355.1"/>
    </source>
</evidence>
<feature type="compositionally biased region" description="Polar residues" evidence="2">
    <location>
        <begin position="191"/>
        <end position="204"/>
    </location>
</feature>
<dbReference type="AlphaFoldDB" id="A0AAW2WTC5"/>
<evidence type="ECO:0000256" key="2">
    <source>
        <dbReference type="SAM" id="MobiDB-lite"/>
    </source>
</evidence>
<name>A0AAW2WTC5_9LAMI</name>
<protein>
    <submittedName>
        <fullName evidence="3">Uncharacterized protein</fullName>
    </submittedName>
</protein>
<keyword evidence="1" id="KW-0175">Coiled coil</keyword>
<reference evidence="3" key="1">
    <citation type="submission" date="2020-06" db="EMBL/GenBank/DDBJ databases">
        <authorList>
            <person name="Li T."/>
            <person name="Hu X."/>
            <person name="Zhang T."/>
            <person name="Song X."/>
            <person name="Zhang H."/>
            <person name="Dai N."/>
            <person name="Sheng W."/>
            <person name="Hou X."/>
            <person name="Wei L."/>
        </authorList>
    </citation>
    <scope>NUCLEOTIDE SEQUENCE</scope>
    <source>
        <strain evidence="3">KEN1</strain>
        <tissue evidence="3">Leaf</tissue>
    </source>
</reference>
<feature type="region of interest" description="Disordered" evidence="2">
    <location>
        <begin position="166"/>
        <end position="220"/>
    </location>
</feature>